<feature type="region of interest" description="Disordered" evidence="1">
    <location>
        <begin position="72"/>
        <end position="95"/>
    </location>
</feature>
<accession>A0ABR0NHQ9</accession>
<keyword evidence="3" id="KW-1185">Reference proteome</keyword>
<feature type="compositionally biased region" description="Basic and acidic residues" evidence="1">
    <location>
        <begin position="78"/>
        <end position="94"/>
    </location>
</feature>
<name>A0ABR0NHQ9_GOSAR</name>
<proteinExistence type="predicted"/>
<sequence length="142" mass="17235">MSFSPSPPPPPIFTGENYHIRVVKIKTYLQAHDLWNMLINALYEREERRANRLKEYPERAFQAKTIESLGSSYKGKKPWLDKREKPKRDDEKKRFPPCIHCKKSTYLKRYYWYRPDIQCRSCKHFGHIEKVYKNKKRAQTQQ</sequence>
<dbReference type="EMBL" id="JARKNE010000010">
    <property type="protein sequence ID" value="KAK5794395.1"/>
    <property type="molecule type" value="Genomic_DNA"/>
</dbReference>
<evidence type="ECO:0000256" key="1">
    <source>
        <dbReference type="SAM" id="MobiDB-lite"/>
    </source>
</evidence>
<organism evidence="2 3">
    <name type="scientific">Gossypium arboreum</name>
    <name type="common">Tree cotton</name>
    <name type="synonym">Gossypium nanking</name>
    <dbReference type="NCBI Taxonomy" id="29729"/>
    <lineage>
        <taxon>Eukaryota</taxon>
        <taxon>Viridiplantae</taxon>
        <taxon>Streptophyta</taxon>
        <taxon>Embryophyta</taxon>
        <taxon>Tracheophyta</taxon>
        <taxon>Spermatophyta</taxon>
        <taxon>Magnoliopsida</taxon>
        <taxon>eudicotyledons</taxon>
        <taxon>Gunneridae</taxon>
        <taxon>Pentapetalae</taxon>
        <taxon>rosids</taxon>
        <taxon>malvids</taxon>
        <taxon>Malvales</taxon>
        <taxon>Malvaceae</taxon>
        <taxon>Malvoideae</taxon>
        <taxon>Gossypium</taxon>
    </lineage>
</organism>
<protein>
    <submittedName>
        <fullName evidence="2">Uncharacterized protein</fullName>
    </submittedName>
</protein>
<reference evidence="2 3" key="1">
    <citation type="submission" date="2023-03" db="EMBL/GenBank/DDBJ databases">
        <title>WGS of Gossypium arboreum.</title>
        <authorList>
            <person name="Yu D."/>
        </authorList>
    </citation>
    <scope>NUCLEOTIDE SEQUENCE [LARGE SCALE GENOMIC DNA]</scope>
    <source>
        <tissue evidence="2">Leaf</tissue>
    </source>
</reference>
<gene>
    <name evidence="2" type="ORF">PVK06_035618</name>
</gene>
<evidence type="ECO:0000313" key="2">
    <source>
        <dbReference type="EMBL" id="KAK5794395.1"/>
    </source>
</evidence>
<comment type="caution">
    <text evidence="2">The sequence shown here is derived from an EMBL/GenBank/DDBJ whole genome shotgun (WGS) entry which is preliminary data.</text>
</comment>
<evidence type="ECO:0000313" key="3">
    <source>
        <dbReference type="Proteomes" id="UP001358586"/>
    </source>
</evidence>
<dbReference type="Proteomes" id="UP001358586">
    <property type="component" value="Chromosome 10"/>
</dbReference>